<dbReference type="AlphaFoldDB" id="T5KH40"/>
<organism evidence="2 3">
    <name type="scientific">Microbacterium maritypicum MF109</name>
    <dbReference type="NCBI Taxonomy" id="1333857"/>
    <lineage>
        <taxon>Bacteria</taxon>
        <taxon>Bacillati</taxon>
        <taxon>Actinomycetota</taxon>
        <taxon>Actinomycetes</taxon>
        <taxon>Micrococcales</taxon>
        <taxon>Microbacteriaceae</taxon>
        <taxon>Microbacterium</taxon>
    </lineage>
</organism>
<feature type="region of interest" description="Disordered" evidence="1">
    <location>
        <begin position="74"/>
        <end position="135"/>
    </location>
</feature>
<name>T5KH40_MICMQ</name>
<sequence length="135" mass="15494">MPDPRFELRKITDTEWLILDHRYAQNDSRRTVACIYEVDAAEVEVVWLRDLPLASSYMTAADVWEDVQRFHAPRRAAPADRSRSRIIRPSRPPDRAITLTQAGFSARSRTPVNGQTCTPHRGKTGRSIHLGERRT</sequence>
<gene>
    <name evidence="2" type="ORF">L687_06800</name>
</gene>
<protein>
    <submittedName>
        <fullName evidence="2">Uncharacterized protein</fullName>
    </submittedName>
</protein>
<evidence type="ECO:0000256" key="1">
    <source>
        <dbReference type="SAM" id="MobiDB-lite"/>
    </source>
</evidence>
<dbReference type="Proteomes" id="UP000016033">
    <property type="component" value="Unassembled WGS sequence"/>
</dbReference>
<feature type="compositionally biased region" description="Polar residues" evidence="1">
    <location>
        <begin position="98"/>
        <end position="118"/>
    </location>
</feature>
<evidence type="ECO:0000313" key="2">
    <source>
        <dbReference type="EMBL" id="EQM73455.1"/>
    </source>
</evidence>
<proteinExistence type="predicted"/>
<reference evidence="2 3" key="1">
    <citation type="journal article" date="2013" name="Genome Announc.">
        <title>Whole-genome sequences of five oyster-associated bacteria show potential for crude oil hydrocarbon degradation.</title>
        <authorList>
            <person name="Chauhan A."/>
            <person name="Green S."/>
            <person name="Pathak A."/>
            <person name="Thomas J."/>
            <person name="Venkatramanan R."/>
        </authorList>
    </citation>
    <scope>NUCLEOTIDE SEQUENCE [LARGE SCALE GENOMIC DNA]</scope>
    <source>
        <strain evidence="2 3">MF109</strain>
    </source>
</reference>
<dbReference type="EMBL" id="ATAO01000217">
    <property type="protein sequence ID" value="EQM73455.1"/>
    <property type="molecule type" value="Genomic_DNA"/>
</dbReference>
<accession>T5KH40</accession>
<dbReference type="PATRIC" id="fig|1333857.3.peg.3382"/>
<evidence type="ECO:0000313" key="3">
    <source>
        <dbReference type="Proteomes" id="UP000016033"/>
    </source>
</evidence>
<comment type="caution">
    <text evidence="2">The sequence shown here is derived from an EMBL/GenBank/DDBJ whole genome shotgun (WGS) entry which is preliminary data.</text>
</comment>